<protein>
    <recommendedName>
        <fullName evidence="6">UvrD-like helicase ATP-binding domain-containing protein</fullName>
    </recommendedName>
</protein>
<comment type="caution">
    <text evidence="7">The sequence shown here is derived from an EMBL/GenBank/DDBJ whole genome shotgun (WGS) entry which is preliminary data.</text>
</comment>
<sequence length="172" mass="18977">MTTNEHGNALAKAAAANWEIALIDEFQDTDPLQYEIFRQIFIEQGCPLFLVGDPKQAIYSFRGADIYAYLQAAQDADRHYTLAVNYRSHAKLINGISALFKQKNTPSCWKTSITAMSPPAVPKAGCRHTAPPSKYAGSIRTIKPAKRFCAAVPPNIAPMKLPLRSMKQPKAV</sequence>
<organism evidence="7 8">
    <name type="scientific">Neisseria flavescens NRL30031/H210</name>
    <dbReference type="NCBI Taxonomy" id="546264"/>
    <lineage>
        <taxon>Bacteria</taxon>
        <taxon>Pseudomonadati</taxon>
        <taxon>Pseudomonadota</taxon>
        <taxon>Betaproteobacteria</taxon>
        <taxon>Neisseriales</taxon>
        <taxon>Neisseriaceae</taxon>
        <taxon>Neisseria</taxon>
    </lineage>
</organism>
<comment type="caution">
    <text evidence="5">Lacks conserved residue(s) required for the propagation of feature annotation.</text>
</comment>
<evidence type="ECO:0000256" key="1">
    <source>
        <dbReference type="ARBA" id="ARBA00022741"/>
    </source>
</evidence>
<gene>
    <name evidence="7" type="ORF">NEIFLAOT_00600</name>
</gene>
<evidence type="ECO:0000313" key="7">
    <source>
        <dbReference type="EMBL" id="EEG34217.1"/>
    </source>
</evidence>
<dbReference type="GO" id="GO:0000725">
    <property type="term" value="P:recombinational repair"/>
    <property type="evidence" value="ECO:0007669"/>
    <property type="project" value="TreeGrafter"/>
</dbReference>
<reference evidence="7 8" key="1">
    <citation type="submission" date="2009-01" db="EMBL/GenBank/DDBJ databases">
        <authorList>
            <person name="Fulton L."/>
            <person name="Clifton S."/>
            <person name="Chinwalla A.T."/>
            <person name="Mitreva M."/>
            <person name="Sodergren E."/>
            <person name="Weinstock G."/>
            <person name="Clifton S."/>
            <person name="Dooling D.J."/>
            <person name="Fulton B."/>
            <person name="Minx P."/>
            <person name="Pepin K.H."/>
            <person name="Johnson M."/>
            <person name="Bhonagiri V."/>
            <person name="Nash W.E."/>
            <person name="Mardis E.R."/>
            <person name="Wilson R.K."/>
        </authorList>
    </citation>
    <scope>NUCLEOTIDE SEQUENCE [LARGE SCALE GENOMIC DNA]</scope>
    <source>
        <strain evidence="7 8">NRL30031/H210</strain>
    </source>
</reference>
<keyword evidence="4 5" id="KW-0067">ATP-binding</keyword>
<name>C0EKZ7_NEIFL</name>
<evidence type="ECO:0000256" key="5">
    <source>
        <dbReference type="PROSITE-ProRule" id="PRU00560"/>
    </source>
</evidence>
<dbReference type="GO" id="GO:0016787">
    <property type="term" value="F:hydrolase activity"/>
    <property type="evidence" value="ECO:0007669"/>
    <property type="project" value="UniProtKB-UniRule"/>
</dbReference>
<accession>C0EKZ7</accession>
<dbReference type="EMBL" id="ACEN01000016">
    <property type="protein sequence ID" value="EEG34217.1"/>
    <property type="molecule type" value="Genomic_DNA"/>
</dbReference>
<evidence type="ECO:0000313" key="8">
    <source>
        <dbReference type="Proteomes" id="UP000004457"/>
    </source>
</evidence>
<dbReference type="Pfam" id="PF00580">
    <property type="entry name" value="UvrD-helicase"/>
    <property type="match status" value="1"/>
</dbReference>
<dbReference type="PANTHER" id="PTHR11070">
    <property type="entry name" value="UVRD / RECB / PCRA DNA HELICASE FAMILY MEMBER"/>
    <property type="match status" value="1"/>
</dbReference>
<dbReference type="SUPFAM" id="SSF52540">
    <property type="entry name" value="P-loop containing nucleoside triphosphate hydrolases"/>
    <property type="match status" value="1"/>
</dbReference>
<evidence type="ECO:0000256" key="4">
    <source>
        <dbReference type="ARBA" id="ARBA00022840"/>
    </source>
</evidence>
<dbReference type="Proteomes" id="UP000004457">
    <property type="component" value="Unassembled WGS sequence"/>
</dbReference>
<dbReference type="InterPro" id="IPR027417">
    <property type="entry name" value="P-loop_NTPase"/>
</dbReference>
<keyword evidence="8" id="KW-1185">Reference proteome</keyword>
<dbReference type="InterPro" id="IPR014016">
    <property type="entry name" value="UvrD-like_ATP-bd"/>
</dbReference>
<dbReference type="PROSITE" id="PS51198">
    <property type="entry name" value="UVRD_HELICASE_ATP_BIND"/>
    <property type="match status" value="1"/>
</dbReference>
<dbReference type="Gene3D" id="3.40.50.300">
    <property type="entry name" value="P-loop containing nucleotide triphosphate hydrolases"/>
    <property type="match status" value="1"/>
</dbReference>
<dbReference type="GO" id="GO:0003677">
    <property type="term" value="F:DNA binding"/>
    <property type="evidence" value="ECO:0007669"/>
    <property type="project" value="InterPro"/>
</dbReference>
<dbReference type="GO" id="GO:0009338">
    <property type="term" value="C:exodeoxyribonuclease V complex"/>
    <property type="evidence" value="ECO:0007669"/>
    <property type="project" value="TreeGrafter"/>
</dbReference>
<proteinExistence type="predicted"/>
<dbReference type="eggNOG" id="COG1074">
    <property type="taxonomic scope" value="Bacteria"/>
</dbReference>
<evidence type="ECO:0000256" key="2">
    <source>
        <dbReference type="ARBA" id="ARBA00022801"/>
    </source>
</evidence>
<dbReference type="AlphaFoldDB" id="C0EKZ7"/>
<keyword evidence="1 5" id="KW-0547">Nucleotide-binding</keyword>
<evidence type="ECO:0000259" key="6">
    <source>
        <dbReference type="PROSITE" id="PS51198"/>
    </source>
</evidence>
<dbReference type="InterPro" id="IPR000212">
    <property type="entry name" value="DNA_helicase_UvrD/REP"/>
</dbReference>
<keyword evidence="3 5" id="KW-0347">Helicase</keyword>
<dbReference type="GO" id="GO:0005524">
    <property type="term" value="F:ATP binding"/>
    <property type="evidence" value="ECO:0007669"/>
    <property type="project" value="UniProtKB-UniRule"/>
</dbReference>
<feature type="domain" description="UvrD-like helicase ATP-binding" evidence="6">
    <location>
        <begin position="1"/>
        <end position="89"/>
    </location>
</feature>
<evidence type="ECO:0000256" key="3">
    <source>
        <dbReference type="ARBA" id="ARBA00022806"/>
    </source>
</evidence>
<keyword evidence="2 5" id="KW-0378">Hydrolase</keyword>
<dbReference type="GO" id="GO:0043138">
    <property type="term" value="F:3'-5' DNA helicase activity"/>
    <property type="evidence" value="ECO:0007669"/>
    <property type="project" value="TreeGrafter"/>
</dbReference>
<dbReference type="GO" id="GO:0005829">
    <property type="term" value="C:cytosol"/>
    <property type="evidence" value="ECO:0007669"/>
    <property type="project" value="TreeGrafter"/>
</dbReference>
<dbReference type="PANTHER" id="PTHR11070:SF23">
    <property type="entry name" value="RECBCD ENZYME SUBUNIT RECB"/>
    <property type="match status" value="1"/>
</dbReference>